<evidence type="ECO:0000259" key="3">
    <source>
        <dbReference type="PROSITE" id="PS50222"/>
    </source>
</evidence>
<dbReference type="VEuPathDB" id="VectorBase:GPAI012409"/>
<dbReference type="SUPFAM" id="SSF47473">
    <property type="entry name" value="EF-hand"/>
    <property type="match status" value="1"/>
</dbReference>
<keyword evidence="2" id="KW-0732">Signal</keyword>
<reference evidence="4" key="2">
    <citation type="submission" date="2020-05" db="UniProtKB">
        <authorList>
            <consortium name="EnsemblMetazoa"/>
        </authorList>
    </citation>
    <scope>IDENTIFICATION</scope>
    <source>
        <strain evidence="4">IAEA</strain>
    </source>
</reference>
<dbReference type="PROSITE" id="PS50222">
    <property type="entry name" value="EF_HAND_2"/>
    <property type="match status" value="2"/>
</dbReference>
<dbReference type="STRING" id="7398.A0A1A9ZER5"/>
<protein>
    <recommendedName>
        <fullName evidence="3">EF-hand domain-containing protein</fullName>
    </recommendedName>
</protein>
<feature type="chain" id="PRO_5008402813" description="EF-hand domain-containing protein" evidence="2">
    <location>
        <begin position="29"/>
        <end position="362"/>
    </location>
</feature>
<dbReference type="Proteomes" id="UP000092445">
    <property type="component" value="Unassembled WGS sequence"/>
</dbReference>
<dbReference type="EnsemblMetazoa" id="GPAI012409-RA">
    <property type="protein sequence ID" value="GPAI012409-PA"/>
    <property type="gene ID" value="GPAI012409"/>
</dbReference>
<dbReference type="CDD" id="cd00051">
    <property type="entry name" value="EFh"/>
    <property type="match status" value="1"/>
</dbReference>
<dbReference type="Pfam" id="PF13499">
    <property type="entry name" value="EF-hand_7"/>
    <property type="match status" value="1"/>
</dbReference>
<dbReference type="InterPro" id="IPR002048">
    <property type="entry name" value="EF_hand_dom"/>
</dbReference>
<feature type="signal peptide" evidence="2">
    <location>
        <begin position="1"/>
        <end position="28"/>
    </location>
</feature>
<dbReference type="InterPro" id="IPR018247">
    <property type="entry name" value="EF_Hand_1_Ca_BS"/>
</dbReference>
<feature type="domain" description="EF-hand" evidence="3">
    <location>
        <begin position="310"/>
        <end position="345"/>
    </location>
</feature>
<dbReference type="PROSITE" id="PS00018">
    <property type="entry name" value="EF_HAND_1"/>
    <property type="match status" value="2"/>
</dbReference>
<reference evidence="5" key="1">
    <citation type="submission" date="2014-03" db="EMBL/GenBank/DDBJ databases">
        <authorList>
            <person name="Aksoy S."/>
            <person name="Warren W."/>
            <person name="Wilson R.K."/>
        </authorList>
    </citation>
    <scope>NUCLEOTIDE SEQUENCE [LARGE SCALE GENOMIC DNA]</scope>
    <source>
        <strain evidence="5">IAEA</strain>
    </source>
</reference>
<sequence>MTPSASWNNPLMWLIAVILLVANDMLLCDSKTVFTQSTNSCRHLKSLSMTELLQIEKRYQSRKRDNDRQNIISTNMAALAVICRWLLRISPTRIERNFAIESVSYLNGFLCPTQLPRVSTAAQLSQFNQQDEVTYTVNRITLLYTEQNERLLGQTSDQEENNSDSDEEYECERGKYYLKCGQRGDSEFWRRKMCTLHRVLDINRDGVISFDDFALLVKRFTDLGHLSPEMSVEFLDVVRLTWEEQFGPITTYNLVTAEQFLTDMQHRLNDKDLRKHLGRFLFYLFKAVDYDHTGHLDLDQYKLFFHCLGLGDENAAVSFAVIDKNGDGLISLNEFVHLGRQFFLTEDETKISKLFWGPLINH</sequence>
<accession>A0A1A9ZER5</accession>
<organism evidence="4 5">
    <name type="scientific">Glossina pallidipes</name>
    <name type="common">Tsetse fly</name>
    <dbReference type="NCBI Taxonomy" id="7398"/>
    <lineage>
        <taxon>Eukaryota</taxon>
        <taxon>Metazoa</taxon>
        <taxon>Ecdysozoa</taxon>
        <taxon>Arthropoda</taxon>
        <taxon>Hexapoda</taxon>
        <taxon>Insecta</taxon>
        <taxon>Pterygota</taxon>
        <taxon>Neoptera</taxon>
        <taxon>Endopterygota</taxon>
        <taxon>Diptera</taxon>
        <taxon>Brachycera</taxon>
        <taxon>Muscomorpha</taxon>
        <taxon>Hippoboscoidea</taxon>
        <taxon>Glossinidae</taxon>
        <taxon>Glossina</taxon>
    </lineage>
</organism>
<feature type="domain" description="EF-hand" evidence="3">
    <location>
        <begin position="198"/>
        <end position="223"/>
    </location>
</feature>
<keyword evidence="1" id="KW-0106">Calcium</keyword>
<dbReference type="Pfam" id="PF13833">
    <property type="entry name" value="EF-hand_8"/>
    <property type="match status" value="1"/>
</dbReference>
<dbReference type="SMART" id="SM00054">
    <property type="entry name" value="EFh"/>
    <property type="match status" value="3"/>
</dbReference>
<dbReference type="AlphaFoldDB" id="A0A1A9ZER5"/>
<evidence type="ECO:0000256" key="1">
    <source>
        <dbReference type="ARBA" id="ARBA00022837"/>
    </source>
</evidence>
<proteinExistence type="predicted"/>
<name>A0A1A9ZER5_GLOPL</name>
<evidence type="ECO:0000313" key="5">
    <source>
        <dbReference type="Proteomes" id="UP000092445"/>
    </source>
</evidence>
<evidence type="ECO:0000256" key="2">
    <source>
        <dbReference type="SAM" id="SignalP"/>
    </source>
</evidence>
<dbReference type="Gene3D" id="1.10.238.10">
    <property type="entry name" value="EF-hand"/>
    <property type="match status" value="1"/>
</dbReference>
<dbReference type="InterPro" id="IPR011992">
    <property type="entry name" value="EF-hand-dom_pair"/>
</dbReference>
<keyword evidence="5" id="KW-1185">Reference proteome</keyword>
<evidence type="ECO:0000313" key="4">
    <source>
        <dbReference type="EnsemblMetazoa" id="GPAI012409-PA"/>
    </source>
</evidence>
<dbReference type="GO" id="GO:0005509">
    <property type="term" value="F:calcium ion binding"/>
    <property type="evidence" value="ECO:0007669"/>
    <property type="project" value="InterPro"/>
</dbReference>